<dbReference type="InterPro" id="IPR014001">
    <property type="entry name" value="Helicase_ATP-bd"/>
</dbReference>
<dbReference type="PANTHER" id="PTHR45626:SF17">
    <property type="entry name" value="HELICASE-LIKE TRANSCRIPTION FACTOR"/>
    <property type="match status" value="1"/>
</dbReference>
<dbReference type="Pfam" id="PF00176">
    <property type="entry name" value="SNF2-rel_dom"/>
    <property type="match status" value="1"/>
</dbReference>
<dbReference type="SMART" id="SM00487">
    <property type="entry name" value="DEXDc"/>
    <property type="match status" value="1"/>
</dbReference>
<dbReference type="InterPro" id="IPR000330">
    <property type="entry name" value="SNF2_N"/>
</dbReference>
<keyword evidence="6" id="KW-0378">Hydrolase</keyword>
<evidence type="ECO:0000313" key="16">
    <source>
        <dbReference type="Proteomes" id="UP000694861"/>
    </source>
</evidence>
<feature type="region of interest" description="Disordered" evidence="12">
    <location>
        <begin position="292"/>
        <end position="322"/>
    </location>
</feature>
<dbReference type="GeneID" id="103326851"/>
<reference evidence="16" key="1">
    <citation type="journal article" date="2012" name="Nat. Commun.">
        <title>The genome of Prunus mume.</title>
        <authorList>
            <person name="Zhang Q."/>
            <person name="Chen W."/>
            <person name="Sun L."/>
            <person name="Zhao F."/>
            <person name="Huang B."/>
            <person name="Yang W."/>
            <person name="Tao Y."/>
            <person name="Wang J."/>
            <person name="Yuan Z."/>
            <person name="Fan G."/>
            <person name="Xing Z."/>
            <person name="Han C."/>
            <person name="Pan H."/>
            <person name="Zhong X."/>
            <person name="Shi W."/>
            <person name="Liang X."/>
            <person name="Du D."/>
            <person name="Sun F."/>
            <person name="Xu Z."/>
            <person name="Hao R."/>
            <person name="Lv T."/>
            <person name="Lv Y."/>
            <person name="Zheng Z."/>
            <person name="Sun M."/>
            <person name="Luo L."/>
            <person name="Cai M."/>
            <person name="Gao Y."/>
            <person name="Wang J."/>
            <person name="Yin Y."/>
            <person name="Xu X."/>
            <person name="Cheng T."/>
            <person name="Wang J."/>
        </authorList>
    </citation>
    <scope>NUCLEOTIDE SEQUENCE [LARGE SCALE GENOMIC DNA]</scope>
</reference>
<evidence type="ECO:0000313" key="17">
    <source>
        <dbReference type="RefSeq" id="XP_008227324.1"/>
    </source>
</evidence>
<evidence type="ECO:0000256" key="9">
    <source>
        <dbReference type="ARBA" id="ARBA00022840"/>
    </source>
</evidence>
<proteinExistence type="inferred from homology"/>
<accession>A0ABM0NN96</accession>
<keyword evidence="10" id="KW-0539">Nucleus</keyword>
<keyword evidence="9" id="KW-0067">ATP-binding</keyword>
<dbReference type="PROSITE" id="PS51192">
    <property type="entry name" value="HELICASE_ATP_BIND_1"/>
    <property type="match status" value="1"/>
</dbReference>
<evidence type="ECO:0000256" key="5">
    <source>
        <dbReference type="ARBA" id="ARBA00022771"/>
    </source>
</evidence>
<dbReference type="PROSITE" id="PS51194">
    <property type="entry name" value="HELICASE_CTER"/>
    <property type="match status" value="1"/>
</dbReference>
<dbReference type="InterPro" id="IPR017907">
    <property type="entry name" value="Znf_RING_CS"/>
</dbReference>
<evidence type="ECO:0000256" key="8">
    <source>
        <dbReference type="ARBA" id="ARBA00022833"/>
    </source>
</evidence>
<evidence type="ECO:0000256" key="6">
    <source>
        <dbReference type="ARBA" id="ARBA00022801"/>
    </source>
</evidence>
<keyword evidence="16" id="KW-1185">Reference proteome</keyword>
<dbReference type="Proteomes" id="UP000694861">
    <property type="component" value="Linkage group LG3"/>
</dbReference>
<dbReference type="Gene3D" id="3.30.40.10">
    <property type="entry name" value="Zinc/RING finger domain, C3HC4 (zinc finger)"/>
    <property type="match status" value="1"/>
</dbReference>
<dbReference type="Pfam" id="PF13920">
    <property type="entry name" value="zf-C3HC4_3"/>
    <property type="match status" value="1"/>
</dbReference>
<dbReference type="InterPro" id="IPR001841">
    <property type="entry name" value="Znf_RING"/>
</dbReference>
<protein>
    <submittedName>
        <fullName evidence="17">SWI/SNF-related matrix-associated actin-dependent regulator of chromatin subfamily A member 3-like 1</fullName>
    </submittedName>
</protein>
<keyword evidence="8" id="KW-0862">Zinc</keyword>
<evidence type="ECO:0000259" key="14">
    <source>
        <dbReference type="PROSITE" id="PS51192"/>
    </source>
</evidence>
<evidence type="ECO:0000259" key="15">
    <source>
        <dbReference type="PROSITE" id="PS51194"/>
    </source>
</evidence>
<dbReference type="CDD" id="cd18793">
    <property type="entry name" value="SF2_C_SNF"/>
    <property type="match status" value="1"/>
</dbReference>
<evidence type="ECO:0000256" key="11">
    <source>
        <dbReference type="PROSITE-ProRule" id="PRU00175"/>
    </source>
</evidence>
<dbReference type="Pfam" id="PF00271">
    <property type="entry name" value="Helicase_C"/>
    <property type="match status" value="1"/>
</dbReference>
<feature type="region of interest" description="Disordered" evidence="12">
    <location>
        <begin position="11"/>
        <end position="35"/>
    </location>
</feature>
<evidence type="ECO:0000256" key="1">
    <source>
        <dbReference type="ARBA" id="ARBA00004123"/>
    </source>
</evidence>
<dbReference type="Gene3D" id="3.40.50.10810">
    <property type="entry name" value="Tandem AAA-ATPase domain"/>
    <property type="match status" value="2"/>
</dbReference>
<comment type="subcellular location">
    <subcellularLocation>
        <location evidence="1">Nucleus</location>
    </subcellularLocation>
</comment>
<reference evidence="17" key="2">
    <citation type="submission" date="2025-08" db="UniProtKB">
        <authorList>
            <consortium name="RefSeq"/>
        </authorList>
    </citation>
    <scope>IDENTIFICATION</scope>
</reference>
<keyword evidence="7" id="KW-0347">Helicase</keyword>
<keyword evidence="4" id="KW-0547">Nucleotide-binding</keyword>
<keyword evidence="5 11" id="KW-0863">Zinc-finger</keyword>
<evidence type="ECO:0000256" key="2">
    <source>
        <dbReference type="ARBA" id="ARBA00008438"/>
    </source>
</evidence>
<evidence type="ECO:0000256" key="12">
    <source>
        <dbReference type="SAM" id="MobiDB-lite"/>
    </source>
</evidence>
<sequence length="859" mass="96427">MEDEDPVKLYMNLDNWQGPPTEPDEFRPSSEDYQSLSSSSDTRLLGFVNADIVGIQWYLGTISGQEMVVLVREPLNFQDSNAIKVFNTTTVQVGHIERRVAAALAPLIDSSLIAVEGIVLNTRAEGNGPKITCQVNIFSRFEDFTSVKSAISQSGLHLVVKEKKAERAGKSVDEIFKLLDENANKNGVLKALEPPAEVIKTELFVHQKEGLGWLIHRERSDELPPFWEEKGGSFVNALTHFSTHKRPEPLRGGIFADEMGLGKTLTLLSLIAFDKYGSGIVDVSMLDDNEMGEDKGLSSSVGKKGKRGRPSEKSMGMRKQHKTENTIVEGKCVSANDKSSHEISRTTLIVCPSSVLSTWQTQFEEHTRLNWCKYYGLRTKDAEELKKYDIVLTTYGVLSSEYPSRTSPVDQIEWWRVILDEAQMIKNENAQQSEAVTKLKAKRRWAVTGTPIQNGSFDLFSLMAFLRFEPFSIKSCWQSLVQRPLADGNPKGLSRLQVLMATISLRRTKDKLRIGLPSKTVDICYVELSAEERKLYDEMEEEAKSVVRNYTSADSVMRKYSTVLSIILQLRQICTDSALCPSGLKSLHIEDVTKNPELLKKMLELLQDGEDLDCPICIDPPIDVVITCCAHIFCKACILKSFVRTKSRSCPLCRGPVSESELYSAPQTPSESGNMVSSKTTMSSKGSFLLNLLIASRDQNPLMKSVVFSQFPKMLIYLEEHLEAAGFKTLRLDSSMGADRRARVIRDFRVTGQDVPTILLASLRASGMGINLTAASRVYLLDPWWNPAVEEQAMDRVHRIGQKEDVKIVRLIARNSIEERILKLQEKKKKLENESLGRRTTAKGRRDINFDDLQVLIPL</sequence>
<dbReference type="InterPro" id="IPR027417">
    <property type="entry name" value="P-loop_NTPase"/>
</dbReference>
<dbReference type="PANTHER" id="PTHR45626">
    <property type="entry name" value="TRANSCRIPTION TERMINATION FACTOR 2-RELATED"/>
    <property type="match status" value="1"/>
</dbReference>
<feature type="domain" description="Helicase C-terminal" evidence="15">
    <location>
        <begin position="688"/>
        <end position="849"/>
    </location>
</feature>
<comment type="similarity">
    <text evidence="2">Belongs to the SNF2/RAD54 helicase family. RAD16 subfamily.</text>
</comment>
<keyword evidence="3" id="KW-0479">Metal-binding</keyword>
<feature type="domain" description="Helicase ATP-binding" evidence="14">
    <location>
        <begin position="244"/>
        <end position="469"/>
    </location>
</feature>
<dbReference type="SUPFAM" id="SSF57850">
    <property type="entry name" value="RING/U-box"/>
    <property type="match status" value="1"/>
</dbReference>
<evidence type="ECO:0000256" key="4">
    <source>
        <dbReference type="ARBA" id="ARBA00022741"/>
    </source>
</evidence>
<dbReference type="SMART" id="SM00490">
    <property type="entry name" value="HELICc"/>
    <property type="match status" value="1"/>
</dbReference>
<dbReference type="InterPro" id="IPR049730">
    <property type="entry name" value="SNF2/RAD54-like_C"/>
</dbReference>
<name>A0ABM0NN96_PRUMU</name>
<dbReference type="InterPro" id="IPR013083">
    <property type="entry name" value="Znf_RING/FYVE/PHD"/>
</dbReference>
<dbReference type="InterPro" id="IPR038718">
    <property type="entry name" value="SNF2-like_sf"/>
</dbReference>
<dbReference type="InterPro" id="IPR050628">
    <property type="entry name" value="SNF2_RAD54_helicase_TF"/>
</dbReference>
<dbReference type="PROSITE" id="PS50089">
    <property type="entry name" value="ZF_RING_2"/>
    <property type="match status" value="1"/>
</dbReference>
<dbReference type="InterPro" id="IPR001650">
    <property type="entry name" value="Helicase_C-like"/>
</dbReference>
<evidence type="ECO:0000259" key="13">
    <source>
        <dbReference type="PROSITE" id="PS50089"/>
    </source>
</evidence>
<evidence type="ECO:0000256" key="7">
    <source>
        <dbReference type="ARBA" id="ARBA00022806"/>
    </source>
</evidence>
<dbReference type="Pfam" id="PF08797">
    <property type="entry name" value="HIRAN"/>
    <property type="match status" value="1"/>
</dbReference>
<dbReference type="SMART" id="SM00910">
    <property type="entry name" value="HIRAN"/>
    <property type="match status" value="1"/>
</dbReference>
<dbReference type="SUPFAM" id="SSF52540">
    <property type="entry name" value="P-loop containing nucleoside triphosphate hydrolases"/>
    <property type="match status" value="2"/>
</dbReference>
<dbReference type="PROSITE" id="PS00518">
    <property type="entry name" value="ZF_RING_1"/>
    <property type="match status" value="1"/>
</dbReference>
<dbReference type="SMART" id="SM00184">
    <property type="entry name" value="RING"/>
    <property type="match status" value="1"/>
</dbReference>
<evidence type="ECO:0000256" key="3">
    <source>
        <dbReference type="ARBA" id="ARBA00022723"/>
    </source>
</evidence>
<dbReference type="Gene3D" id="3.40.50.300">
    <property type="entry name" value="P-loop containing nucleotide triphosphate hydrolases"/>
    <property type="match status" value="1"/>
</dbReference>
<dbReference type="InterPro" id="IPR014905">
    <property type="entry name" value="HIRAN"/>
</dbReference>
<dbReference type="Gene3D" id="3.30.70.2330">
    <property type="match status" value="1"/>
</dbReference>
<evidence type="ECO:0000256" key="10">
    <source>
        <dbReference type="ARBA" id="ARBA00023242"/>
    </source>
</evidence>
<organism evidence="16 17">
    <name type="scientific">Prunus mume</name>
    <name type="common">Japanese apricot</name>
    <name type="synonym">Armeniaca mume</name>
    <dbReference type="NCBI Taxonomy" id="102107"/>
    <lineage>
        <taxon>Eukaryota</taxon>
        <taxon>Viridiplantae</taxon>
        <taxon>Streptophyta</taxon>
        <taxon>Embryophyta</taxon>
        <taxon>Tracheophyta</taxon>
        <taxon>Spermatophyta</taxon>
        <taxon>Magnoliopsida</taxon>
        <taxon>eudicotyledons</taxon>
        <taxon>Gunneridae</taxon>
        <taxon>Pentapetalae</taxon>
        <taxon>rosids</taxon>
        <taxon>fabids</taxon>
        <taxon>Rosales</taxon>
        <taxon>Rosaceae</taxon>
        <taxon>Amygdaloideae</taxon>
        <taxon>Amygdaleae</taxon>
        <taxon>Prunus</taxon>
    </lineage>
</organism>
<dbReference type="RefSeq" id="XP_008227324.1">
    <property type="nucleotide sequence ID" value="XM_008229102.1"/>
</dbReference>
<gene>
    <name evidence="17" type="primary">LOC103326851</name>
</gene>
<feature type="domain" description="RING-type" evidence="13">
    <location>
        <begin position="614"/>
        <end position="654"/>
    </location>
</feature>